<keyword evidence="1 2" id="KW-0371">Homeobox</keyword>
<dbReference type="EMBL" id="SKBN01000004">
    <property type="protein sequence ID" value="TGJ88340.1"/>
    <property type="molecule type" value="Genomic_DNA"/>
</dbReference>
<feature type="region of interest" description="Disordered" evidence="3">
    <location>
        <begin position="603"/>
        <end position="681"/>
    </location>
</feature>
<feature type="region of interest" description="Disordered" evidence="3">
    <location>
        <begin position="521"/>
        <end position="568"/>
    </location>
</feature>
<dbReference type="OrthoDB" id="4760831at2759"/>
<dbReference type="InterPro" id="IPR001356">
    <property type="entry name" value="HD"/>
</dbReference>
<keyword evidence="7" id="KW-1185">Reference proteome</keyword>
<feature type="domain" description="Rhodanese" evidence="5">
    <location>
        <begin position="296"/>
        <end position="322"/>
    </location>
</feature>
<dbReference type="Proteomes" id="UP000297716">
    <property type="component" value="Unassembled WGS sequence"/>
</dbReference>
<feature type="domain" description="Homeobox" evidence="4">
    <location>
        <begin position="198"/>
        <end position="259"/>
    </location>
</feature>
<evidence type="ECO:0000256" key="2">
    <source>
        <dbReference type="RuleBase" id="RU000682"/>
    </source>
</evidence>
<dbReference type="CDD" id="cd00086">
    <property type="entry name" value="homeodomain"/>
    <property type="match status" value="1"/>
</dbReference>
<dbReference type="Gene3D" id="3.40.250.10">
    <property type="entry name" value="Rhodanese-like domain"/>
    <property type="match status" value="1"/>
</dbReference>
<proteinExistence type="predicted"/>
<dbReference type="Pfam" id="PF00046">
    <property type="entry name" value="Homeodomain"/>
    <property type="match status" value="1"/>
</dbReference>
<evidence type="ECO:0000313" key="7">
    <source>
        <dbReference type="Proteomes" id="UP000297716"/>
    </source>
</evidence>
<name>A0A4Z0Z948_9PEZI</name>
<comment type="caution">
    <text evidence="6">The sequence shown here is derived from an EMBL/GenBank/DDBJ whole genome shotgun (WGS) entry which is preliminary data.</text>
</comment>
<feature type="DNA-binding region" description="Homeobox" evidence="1">
    <location>
        <begin position="200"/>
        <end position="260"/>
    </location>
</feature>
<evidence type="ECO:0000259" key="4">
    <source>
        <dbReference type="PROSITE" id="PS50071"/>
    </source>
</evidence>
<sequence length="681" mass="77080">MVSLALEDDQNLNIEDWERWLASIPAVAKYVQVQGVFKSHSTLLLLSLPVMVWDMLPDHHACNFIAFIRSNNLVAQKQEQGQWNPRPSGVELESDQDSIYSGTTTFTDHPEQPGATMDPMYENKEKLKNRWPGIHADAMLATRPPLESNPQGSPNPTPQLSMRGNPNYLTSATRRVSNVPITPQPDQARTLQLSSKISDRSPSRPVLPAHAENRLEEYFINNNTKPTVAVKEFLASSLGIETADIDRWFRHRREQQEVSNKLQSLRMDDQSHKSPLKDGARMVLPGHLNKLLEIFPTGQIVVIDLRPSIDYQRSHIHGAINFRAPASFVSRASMEMIEKSLTDEASRSSFDKWYTSKCVVFYDKVIEYPWEAPVAEAFFQKFKSKHWPGQCFVLKGHYREFSQSFDKYIVGANTTDNATEYLASLQDVSWDKSKDDHQRYDDWLKLLDGEDRVHITELPPALKSERLQATERQQQGLEAEFWRAFPSLYRQAQARQPDDNWSVKAPLVAHLERGIMKMEHEAGLSRSSTTPLPTNEIRSSSSSSSNAWGSSSGPPQYTRYPNEIDDTENKEYTRKEADDDYNYYYHHHQQQQQQHLNVWQPAAPGLHKSSSSSTLRGKSSDELSSGNSNIPVPVPAPTSTAMGTATSSGTSSAPLDRRGRSTSNLFTRIIRSGRPDTPSSR</sequence>
<keyword evidence="1 2" id="KW-0238">DNA-binding</keyword>
<reference evidence="6 7" key="1">
    <citation type="submission" date="2019-03" db="EMBL/GenBank/DDBJ databases">
        <title>Draft genome sequence of Xylaria hypoxylon DSM 108379, a ubiquitous saprotrophic-parasitic fungi on hardwood.</title>
        <authorList>
            <person name="Buettner E."/>
            <person name="Leonhardt S."/>
            <person name="Gebauer A.M."/>
            <person name="Liers C."/>
            <person name="Hofrichter M."/>
            <person name="Kellner H."/>
        </authorList>
    </citation>
    <scope>NUCLEOTIDE SEQUENCE [LARGE SCALE GENOMIC DNA]</scope>
    <source>
        <strain evidence="6 7">DSM 108379</strain>
    </source>
</reference>
<feature type="region of interest" description="Disordered" evidence="3">
    <location>
        <begin position="179"/>
        <end position="206"/>
    </location>
</feature>
<dbReference type="SUPFAM" id="SSF46689">
    <property type="entry name" value="Homeodomain-like"/>
    <property type="match status" value="1"/>
</dbReference>
<dbReference type="SMART" id="SM00389">
    <property type="entry name" value="HOX"/>
    <property type="match status" value="1"/>
</dbReference>
<dbReference type="PROSITE" id="PS50206">
    <property type="entry name" value="RHODANESE_3"/>
    <property type="match status" value="1"/>
</dbReference>
<dbReference type="STRING" id="37992.A0A4Z0Z948"/>
<evidence type="ECO:0000313" key="6">
    <source>
        <dbReference type="EMBL" id="TGJ88340.1"/>
    </source>
</evidence>
<evidence type="ECO:0000259" key="5">
    <source>
        <dbReference type="PROSITE" id="PS50206"/>
    </source>
</evidence>
<accession>A0A4Z0Z948</accession>
<dbReference type="InterPro" id="IPR036873">
    <property type="entry name" value="Rhodanese-like_dom_sf"/>
</dbReference>
<dbReference type="GO" id="GO:0005634">
    <property type="term" value="C:nucleus"/>
    <property type="evidence" value="ECO:0007669"/>
    <property type="project" value="UniProtKB-SubCell"/>
</dbReference>
<evidence type="ECO:0000256" key="3">
    <source>
        <dbReference type="SAM" id="MobiDB-lite"/>
    </source>
</evidence>
<feature type="compositionally biased region" description="Polar residues" evidence="3">
    <location>
        <begin position="525"/>
        <end position="538"/>
    </location>
</feature>
<comment type="subcellular location">
    <subcellularLocation>
        <location evidence="1 2">Nucleus</location>
    </subcellularLocation>
</comment>
<keyword evidence="1 2" id="KW-0539">Nucleus</keyword>
<protein>
    <recommendedName>
        <fullName evidence="8">Homeobox domain-containing protein</fullName>
    </recommendedName>
</protein>
<evidence type="ECO:0000256" key="1">
    <source>
        <dbReference type="PROSITE-ProRule" id="PRU00108"/>
    </source>
</evidence>
<feature type="compositionally biased region" description="Low complexity" evidence="3">
    <location>
        <begin position="539"/>
        <end position="552"/>
    </location>
</feature>
<dbReference type="InterPro" id="IPR001763">
    <property type="entry name" value="Rhodanese-like_dom"/>
</dbReference>
<dbReference type="PROSITE" id="PS50071">
    <property type="entry name" value="HOMEOBOX_2"/>
    <property type="match status" value="1"/>
</dbReference>
<dbReference type="Pfam" id="PF00581">
    <property type="entry name" value="Rhodanese"/>
    <property type="match status" value="1"/>
</dbReference>
<dbReference type="InterPro" id="IPR009057">
    <property type="entry name" value="Homeodomain-like_sf"/>
</dbReference>
<feature type="compositionally biased region" description="Polar residues" evidence="3">
    <location>
        <begin position="179"/>
        <end position="196"/>
    </location>
</feature>
<evidence type="ECO:0008006" key="8">
    <source>
        <dbReference type="Google" id="ProtNLM"/>
    </source>
</evidence>
<organism evidence="6 7">
    <name type="scientific">Xylaria hypoxylon</name>
    <dbReference type="NCBI Taxonomy" id="37992"/>
    <lineage>
        <taxon>Eukaryota</taxon>
        <taxon>Fungi</taxon>
        <taxon>Dikarya</taxon>
        <taxon>Ascomycota</taxon>
        <taxon>Pezizomycotina</taxon>
        <taxon>Sordariomycetes</taxon>
        <taxon>Xylariomycetidae</taxon>
        <taxon>Xylariales</taxon>
        <taxon>Xylariaceae</taxon>
        <taxon>Xylaria</taxon>
    </lineage>
</organism>
<feature type="compositionally biased region" description="Polar residues" evidence="3">
    <location>
        <begin position="148"/>
        <end position="163"/>
    </location>
</feature>
<dbReference type="Gene3D" id="1.10.10.60">
    <property type="entry name" value="Homeodomain-like"/>
    <property type="match status" value="1"/>
</dbReference>
<dbReference type="SUPFAM" id="SSF52821">
    <property type="entry name" value="Rhodanese/Cell cycle control phosphatase"/>
    <property type="match status" value="1"/>
</dbReference>
<gene>
    <name evidence="6" type="ORF">E0Z10_g406</name>
</gene>
<feature type="region of interest" description="Disordered" evidence="3">
    <location>
        <begin position="143"/>
        <end position="163"/>
    </location>
</feature>
<feature type="compositionally biased region" description="Low complexity" evidence="3">
    <location>
        <begin position="637"/>
        <end position="654"/>
    </location>
</feature>
<dbReference type="AlphaFoldDB" id="A0A4Z0Z948"/>
<dbReference type="GO" id="GO:0003677">
    <property type="term" value="F:DNA binding"/>
    <property type="evidence" value="ECO:0007669"/>
    <property type="project" value="UniProtKB-UniRule"/>
</dbReference>